<dbReference type="InterPro" id="IPR013762">
    <property type="entry name" value="Integrase-like_cat_sf"/>
</dbReference>
<name>A0A4R6SA85_LABRH</name>
<dbReference type="RefSeq" id="WP_133851774.1">
    <property type="nucleotide sequence ID" value="NZ_SNXZ01000004.1"/>
</dbReference>
<dbReference type="NCBIfam" id="TIGR01451">
    <property type="entry name" value="B_ant_repeat"/>
    <property type="match status" value="6"/>
</dbReference>
<reference evidence="3 4" key="1">
    <citation type="submission" date="2019-03" db="EMBL/GenBank/DDBJ databases">
        <title>Genomic Encyclopedia of Type Strains, Phase IV (KMG-IV): sequencing the most valuable type-strain genomes for metagenomic binning, comparative biology and taxonomic classification.</title>
        <authorList>
            <person name="Goeker M."/>
        </authorList>
    </citation>
    <scope>NUCLEOTIDE SEQUENCE [LARGE SCALE GENOMIC DNA]</scope>
    <source>
        <strain evidence="3 4">DSM 45361</strain>
    </source>
</reference>
<protein>
    <submittedName>
        <fullName evidence="3">Putative repeat protein (TIGR01451 family)</fullName>
    </submittedName>
</protein>
<proteinExistence type="predicted"/>
<keyword evidence="1" id="KW-0233">DNA recombination</keyword>
<keyword evidence="4" id="KW-1185">Reference proteome</keyword>
<dbReference type="EMBL" id="SNXZ01000004">
    <property type="protein sequence ID" value="TDP96424.1"/>
    <property type="molecule type" value="Genomic_DNA"/>
</dbReference>
<accession>A0A4R6SA85</accession>
<dbReference type="CDD" id="cd01189">
    <property type="entry name" value="INT_ICEBs1_C_like"/>
    <property type="match status" value="1"/>
</dbReference>
<evidence type="ECO:0000313" key="4">
    <source>
        <dbReference type="Proteomes" id="UP000295444"/>
    </source>
</evidence>
<dbReference type="PANTHER" id="PTHR34819">
    <property type="entry name" value="LARGE CYSTEINE-RICH PERIPLASMIC PROTEIN OMCB"/>
    <property type="match status" value="1"/>
</dbReference>
<dbReference type="GO" id="GO:0015074">
    <property type="term" value="P:DNA integration"/>
    <property type="evidence" value="ECO:0007669"/>
    <property type="project" value="InterPro"/>
</dbReference>
<organism evidence="3 4">
    <name type="scientific">Labedaea rhizosphaerae</name>
    <dbReference type="NCBI Taxonomy" id="598644"/>
    <lineage>
        <taxon>Bacteria</taxon>
        <taxon>Bacillati</taxon>
        <taxon>Actinomycetota</taxon>
        <taxon>Actinomycetes</taxon>
        <taxon>Pseudonocardiales</taxon>
        <taxon>Pseudonocardiaceae</taxon>
        <taxon>Labedaea</taxon>
    </lineage>
</organism>
<dbReference type="InterPro" id="IPR051172">
    <property type="entry name" value="Chlamydia_OmcB"/>
</dbReference>
<dbReference type="GO" id="GO:0003677">
    <property type="term" value="F:DNA binding"/>
    <property type="evidence" value="ECO:0007669"/>
    <property type="project" value="InterPro"/>
</dbReference>
<feature type="domain" description="Tyr recombinase" evidence="2">
    <location>
        <begin position="39"/>
        <end position="238"/>
    </location>
</feature>
<dbReference type="Pfam" id="PF00589">
    <property type="entry name" value="Phage_integrase"/>
    <property type="match status" value="1"/>
</dbReference>
<dbReference type="Gene3D" id="1.10.443.10">
    <property type="entry name" value="Intergrase catalytic core"/>
    <property type="match status" value="1"/>
</dbReference>
<dbReference type="GO" id="GO:0005975">
    <property type="term" value="P:carbohydrate metabolic process"/>
    <property type="evidence" value="ECO:0007669"/>
    <property type="project" value="UniProtKB-ARBA"/>
</dbReference>
<dbReference type="InterPro" id="IPR047589">
    <property type="entry name" value="DUF11_rpt"/>
</dbReference>
<sequence length="1915" mass="194369">MQQEIHTILNQAFERAVTVWGWLPLNPMKKIRRPSAPPPEPKPPTAPQAARIVMEAFRILRWGVLVWLAMTSGARRGELCALRRGDLSEDGTLKINKAVKQDGSEISEGPTKTHQHRRVVLDSETIGLLRALMAWADQEAAAVGLTLDDDCYLFSPTVDGRESLRPDTVTSHFSALAQRLGIACTFHKLRHYTATELILAGVDIRTVAGRLGHSGGGATTLRVYTAWVSEADQRAAVLTPAVTMTKTADLPNATLGTTVTYTVKITDTGQTSYPSLGFTDSLAGVLDDATYNNNAVASAGSVSYVDGTLGWTGSLVPGASVTVTYSVTIRKPATGDRSMANSVVSSAAGGNCAAGSTDNRCTAAVAVTNATSLTITKTADVAVTAAGKTVTYTVTITNSSILSILGAHLSDPLAGILDDADYNGNATANHGTVGYAGTTLSWTGTLDAGATATITYSVTVHAPATGDRVLTGTVSSTTLLTSNNCPANGTDPRCTSTVPVAALVIEQHYVGPYGTPGAQVHLSATFTNTGQYDYRGITISSPTDEVLDEAIPVEQSATSGTLVLSSSAVVWTGDIPIGATVTLSGTLRIKDPAEGDRALEGTISTTALGSNCPVDSTDERCTATLQVLLPGLTITKTANAPYMVPGGTVGYTITIRDSGQTPYTGATVTDSLAGLLDDADYNGDATVSTGVVRQVGQDLEWTGDLAVGQTATIGYTVTTHRPAAGDKVMINRVWSTEAGSSCLPASGDPHCDITVVVLTPALRITVSANQTTAVPGQAVTFTVTATNTGQTPYSTATVRVPLADVLDDAGYAGGATATSGSVTVTADALTWTGALGTATAVTVTYSVTVNRPAAGNHLLSQTAVSDSAGSTCPTGGSDTRCTSSVPIAELVITNAADVATAAPRTAVRHTVTMVNTGQVPYVGITVADSLAGALDDAEYNGNATATTGSLTIDTATETISWTGDIPVGGAVTVTVTVTVRYPTPGDKLITTAVSSAAPGNTCPAGGTDPGCGTSVRVLTPALTITKTADRTTATPGDTVGYTVVVTNTGETDYRSAVVTDPLAAALGDSTYLGDATATAGTVGYAAPTLTWTGDLAPSAQVVLSYHLRVNDPDPGPKQMINVVTSEEPGSPCPAAAPSASCRVVVTVLVPRLEATITADRDTTVPGATVGYTVTVANTGQTPYTAAGVRLQLGGVLDDAAYDGNATATGGTVATSPEGLLWTGDLAIGATATITYTVTVADPDTGDLRLVTRVVSNDPGSSCSAAGCVHTVTVLIPGLSVTTAVDRATATPGDRVVYTITVTNTGQTPQSDLTVTASLSDVLDDATFDGAVTATSGAASYTAPTVTWTGTLAVGTTATISYAVVVRAPDPGDQRLAVTAVAPAAGSSCPATNPAPSCTATTVVFVPRLSITKSAENPTTTPGSVVLYRIVVDNTGETAYDAATLRDPLEDVLFGADYNNDATVVGGGVLTYTGGTLTWRGALPVGASAEITYSVTVHDPATGDRTMVNTVSSTDPGSTCPADSPADECRATVLVLQPALTITKTADTTTTTAGGTVHYQVTVANTGQTPYLPATITDSLAGVLDDADYAGDASATTGAVGYDADMLTWTGGLDLGASAVITYSVVTRYPANGDHTVVNAVTSSSPGATCPTGTETGCYTSIRLLVPHLDFALSADRGTVVAGGPVRYTITATNTGQADYPAATIDDQLAGVLDDAQYAGGATASSGTVSYATGTLTWTGAVAKGATVTIGFSVTTDVNPAGDLVLTNTVSSSATGATCAANCTTSTQVIARFITLTDLTPSFALRGLPGATVELPGAVTMTVTTNSTTGYSVQVRAAGPTLTGPGGSFPVGLLQVRETGDGAYQPLSPDATVTVHSQPMPSSPGGDAVSNDYQVQVPDVPSGTYTTTLEYIAGTL</sequence>
<evidence type="ECO:0000313" key="3">
    <source>
        <dbReference type="EMBL" id="TDP96424.1"/>
    </source>
</evidence>
<comment type="caution">
    <text evidence="3">The sequence shown here is derived from an EMBL/GenBank/DDBJ whole genome shotgun (WGS) entry which is preliminary data.</text>
</comment>
<dbReference type="InterPro" id="IPR011010">
    <property type="entry name" value="DNA_brk_join_enz"/>
</dbReference>
<dbReference type="PROSITE" id="PS51898">
    <property type="entry name" value="TYR_RECOMBINASE"/>
    <property type="match status" value="1"/>
</dbReference>
<dbReference type="InterPro" id="IPR002104">
    <property type="entry name" value="Integrase_catalytic"/>
</dbReference>
<dbReference type="Pfam" id="PF25549">
    <property type="entry name" value="DUF7927"/>
    <property type="match status" value="11"/>
</dbReference>
<dbReference type="OrthoDB" id="3225333at2"/>
<dbReference type="InterPro" id="IPR013783">
    <property type="entry name" value="Ig-like_fold"/>
</dbReference>
<dbReference type="InterPro" id="IPR057687">
    <property type="entry name" value="DUF7927"/>
</dbReference>
<dbReference type="Proteomes" id="UP000295444">
    <property type="component" value="Unassembled WGS sequence"/>
</dbReference>
<dbReference type="PANTHER" id="PTHR34819:SF3">
    <property type="entry name" value="CELL SURFACE PROTEIN"/>
    <property type="match status" value="1"/>
</dbReference>
<gene>
    <name evidence="3" type="ORF">EV186_104412</name>
</gene>
<dbReference type="Gene3D" id="2.60.40.10">
    <property type="entry name" value="Immunoglobulins"/>
    <property type="match status" value="3"/>
</dbReference>
<dbReference type="SUPFAM" id="SSF56349">
    <property type="entry name" value="DNA breaking-rejoining enzymes"/>
    <property type="match status" value="1"/>
</dbReference>
<evidence type="ECO:0000259" key="2">
    <source>
        <dbReference type="PROSITE" id="PS51898"/>
    </source>
</evidence>
<dbReference type="GO" id="GO:0006310">
    <property type="term" value="P:DNA recombination"/>
    <property type="evidence" value="ECO:0007669"/>
    <property type="project" value="UniProtKB-KW"/>
</dbReference>
<evidence type="ECO:0000256" key="1">
    <source>
        <dbReference type="ARBA" id="ARBA00023172"/>
    </source>
</evidence>